<comment type="caution">
    <text evidence="3">The sequence shown here is derived from an EMBL/GenBank/DDBJ whole genome shotgun (WGS) entry which is preliminary data.</text>
</comment>
<feature type="compositionally biased region" description="Gly residues" evidence="1">
    <location>
        <begin position="78"/>
        <end position="95"/>
    </location>
</feature>
<keyword evidence="4" id="KW-1185">Reference proteome</keyword>
<feature type="transmembrane region" description="Helical" evidence="2">
    <location>
        <begin position="25"/>
        <end position="46"/>
    </location>
</feature>
<keyword evidence="2" id="KW-0812">Transmembrane</keyword>
<feature type="transmembrane region" description="Helical" evidence="2">
    <location>
        <begin position="111"/>
        <end position="138"/>
    </location>
</feature>
<feature type="compositionally biased region" description="Basic and acidic residues" evidence="1">
    <location>
        <begin position="64"/>
        <end position="75"/>
    </location>
</feature>
<name>A0ABQ7FBG7_9ACTN</name>
<evidence type="ECO:0000256" key="2">
    <source>
        <dbReference type="SAM" id="Phobius"/>
    </source>
</evidence>
<keyword evidence="2" id="KW-0472">Membrane</keyword>
<feature type="region of interest" description="Disordered" evidence="1">
    <location>
        <begin position="59"/>
        <end position="98"/>
    </location>
</feature>
<evidence type="ECO:0000256" key="1">
    <source>
        <dbReference type="SAM" id="MobiDB-lite"/>
    </source>
</evidence>
<dbReference type="EMBL" id="WHPN01000368">
    <property type="protein sequence ID" value="KAF4406441.1"/>
    <property type="molecule type" value="Genomic_DNA"/>
</dbReference>
<dbReference type="Proteomes" id="UP000621266">
    <property type="component" value="Unassembled WGS sequence"/>
</dbReference>
<accession>A0ABQ7FBG7</accession>
<proteinExistence type="predicted"/>
<keyword evidence="2" id="KW-1133">Transmembrane helix</keyword>
<feature type="transmembrane region" description="Helical" evidence="2">
    <location>
        <begin position="170"/>
        <end position="191"/>
    </location>
</feature>
<evidence type="ECO:0008006" key="5">
    <source>
        <dbReference type="Google" id="ProtNLM"/>
    </source>
</evidence>
<reference evidence="3 4" key="1">
    <citation type="submission" date="2019-10" db="EMBL/GenBank/DDBJ databases">
        <title>Streptomyces tenebrisbrunneis sp.nov., an endogenous actinomycete isolated from of Lycium ruthenicum.</title>
        <authorList>
            <person name="Ma L."/>
        </authorList>
    </citation>
    <scope>NUCLEOTIDE SEQUENCE [LARGE SCALE GENOMIC DNA]</scope>
    <source>
        <strain evidence="3 4">TRM 66187</strain>
    </source>
</reference>
<evidence type="ECO:0000313" key="4">
    <source>
        <dbReference type="Proteomes" id="UP000621266"/>
    </source>
</evidence>
<organism evidence="3 4">
    <name type="scientific">Streptomyces lycii</name>
    <dbReference type="NCBI Taxonomy" id="2654337"/>
    <lineage>
        <taxon>Bacteria</taxon>
        <taxon>Bacillati</taxon>
        <taxon>Actinomycetota</taxon>
        <taxon>Actinomycetes</taxon>
        <taxon>Kitasatosporales</taxon>
        <taxon>Streptomycetaceae</taxon>
        <taxon>Streptomyces</taxon>
    </lineage>
</organism>
<protein>
    <recommendedName>
        <fullName evidence="5">Cytochrome b561 bacterial/Ni-hydrogenase domain-containing protein</fullName>
    </recommendedName>
</protein>
<evidence type="ECO:0000313" key="3">
    <source>
        <dbReference type="EMBL" id="KAF4406441.1"/>
    </source>
</evidence>
<gene>
    <name evidence="3" type="ORF">GCU69_24930</name>
</gene>
<dbReference type="RefSeq" id="WP_156207211.1">
    <property type="nucleotide sequence ID" value="NZ_WHPN01000368.1"/>
</dbReference>
<sequence length="208" mass="20980">MAGPARSSGDVLGRAVLHTVARGAFGLPLAVAAVPMALLGAGDAAARAQVAVMRRFAGGAARQEPAHPERPDGRSRAGTGGAVSSGPGTGRGGAVSPGPGPGAGRVVAHSLLVGLPALVAFAVVGLCVFGVYSGYLYFLRPDASFALGHPFTPDHRFDASWGGPTLVGAWFVHALVVLGFHVLAVPLVRGLTAVQDRATRRLLVGREG</sequence>